<name>A0A8S2MLK5_9BILA</name>
<dbReference type="Proteomes" id="UP000677228">
    <property type="component" value="Unassembled WGS sequence"/>
</dbReference>
<feature type="transmembrane region" description="Helical" evidence="1">
    <location>
        <begin position="207"/>
        <end position="229"/>
    </location>
</feature>
<accession>A0A8S2MLK5</accession>
<dbReference type="EMBL" id="CAJNOK010012034">
    <property type="protein sequence ID" value="CAF1154312.1"/>
    <property type="molecule type" value="Genomic_DNA"/>
</dbReference>
<keyword evidence="1" id="KW-1133">Transmembrane helix</keyword>
<protein>
    <submittedName>
        <fullName evidence="3">Uncharacterized protein</fullName>
    </submittedName>
</protein>
<dbReference type="AlphaFoldDB" id="A0A8S2MLK5"/>
<evidence type="ECO:0000313" key="2">
    <source>
        <dbReference type="EMBL" id="CAF1154312.1"/>
    </source>
</evidence>
<feature type="transmembrane region" description="Helical" evidence="1">
    <location>
        <begin position="138"/>
        <end position="157"/>
    </location>
</feature>
<evidence type="ECO:0000313" key="3">
    <source>
        <dbReference type="EMBL" id="CAF3964183.1"/>
    </source>
</evidence>
<evidence type="ECO:0000313" key="4">
    <source>
        <dbReference type="Proteomes" id="UP000682733"/>
    </source>
</evidence>
<gene>
    <name evidence="2" type="ORF">OVA965_LOCUS21766</name>
    <name evidence="3" type="ORF">TMI583_LOCUS22475</name>
</gene>
<keyword evidence="1" id="KW-0472">Membrane</keyword>
<comment type="caution">
    <text evidence="3">The sequence shown here is derived from an EMBL/GenBank/DDBJ whole genome shotgun (WGS) entry which is preliminary data.</text>
</comment>
<dbReference type="Proteomes" id="UP000682733">
    <property type="component" value="Unassembled WGS sequence"/>
</dbReference>
<feature type="transmembrane region" description="Helical" evidence="1">
    <location>
        <begin position="94"/>
        <end position="117"/>
    </location>
</feature>
<dbReference type="EMBL" id="CAJOBA010032660">
    <property type="protein sequence ID" value="CAF3964183.1"/>
    <property type="molecule type" value="Genomic_DNA"/>
</dbReference>
<proteinExistence type="predicted"/>
<organism evidence="3 4">
    <name type="scientific">Didymodactylos carnosus</name>
    <dbReference type="NCBI Taxonomy" id="1234261"/>
    <lineage>
        <taxon>Eukaryota</taxon>
        <taxon>Metazoa</taxon>
        <taxon>Spiralia</taxon>
        <taxon>Gnathifera</taxon>
        <taxon>Rotifera</taxon>
        <taxon>Eurotatoria</taxon>
        <taxon>Bdelloidea</taxon>
        <taxon>Philodinida</taxon>
        <taxon>Philodinidae</taxon>
        <taxon>Didymodactylos</taxon>
    </lineage>
</organism>
<feature type="transmembrane region" description="Helical" evidence="1">
    <location>
        <begin position="169"/>
        <end position="186"/>
    </location>
</feature>
<reference evidence="3" key="1">
    <citation type="submission" date="2021-02" db="EMBL/GenBank/DDBJ databases">
        <authorList>
            <person name="Nowell W R."/>
        </authorList>
    </citation>
    <scope>NUCLEOTIDE SEQUENCE</scope>
</reference>
<sequence>MPISSNNCTKYLSLPECLLTKSKLYEPCGWCQILPLTTTSNKNSVISRCIEQDPCTFKILTEHEDCSNGLLIPSLRNICIEKHFLPLRIDIMEIILICHLYFPLGLLSFSVIIKFFQFCRRGNQQLINRYVRWIIDRYIFDIHWLCCQIPLSTVGLLMASDKHINNVELVDILAAIIIGVEIRHIYSRLRYYFFEYPLNHDRELKRFYIFFVFLMLITNIGLTIGFLPHHSKKVMVYWVSGTDALLSVLSWIFLLLELITNHHRADDGNAAIPLLPHADSGGGSARTRRIIYCIIDFIFIGLIVGMCLWCASKQPTKQYLYPTAEDWGHITCLPPDTEYGKNPILNEPSQLYHNLANIVGFLCIIRSQWALIFRHQH</sequence>
<feature type="transmembrane region" description="Helical" evidence="1">
    <location>
        <begin position="351"/>
        <end position="373"/>
    </location>
</feature>
<feature type="transmembrane region" description="Helical" evidence="1">
    <location>
        <begin position="290"/>
        <end position="311"/>
    </location>
</feature>
<keyword evidence="1" id="KW-0812">Transmembrane</keyword>
<feature type="transmembrane region" description="Helical" evidence="1">
    <location>
        <begin position="235"/>
        <end position="256"/>
    </location>
</feature>
<evidence type="ECO:0000256" key="1">
    <source>
        <dbReference type="SAM" id="Phobius"/>
    </source>
</evidence>